<organism evidence="1 2">
    <name type="scientific">Pisciglobus halotolerans</name>
    <dbReference type="NCBI Taxonomy" id="745365"/>
    <lineage>
        <taxon>Bacteria</taxon>
        <taxon>Bacillati</taxon>
        <taxon>Bacillota</taxon>
        <taxon>Bacilli</taxon>
        <taxon>Lactobacillales</taxon>
        <taxon>Carnobacteriaceae</taxon>
    </lineage>
</organism>
<name>A0A1I3BAV5_9LACT</name>
<dbReference type="EMBL" id="FOQE01000005">
    <property type="protein sequence ID" value="SFH59206.1"/>
    <property type="molecule type" value="Genomic_DNA"/>
</dbReference>
<accession>A0A1I3BAV5</accession>
<dbReference type="RefSeq" id="WP_092091335.1">
    <property type="nucleotide sequence ID" value="NZ_FOQE01000005.1"/>
</dbReference>
<dbReference type="Proteomes" id="UP000198668">
    <property type="component" value="Unassembled WGS sequence"/>
</dbReference>
<protein>
    <submittedName>
        <fullName evidence="1">Uncharacterized protein</fullName>
    </submittedName>
</protein>
<dbReference type="AlphaFoldDB" id="A0A1I3BAV5"/>
<reference evidence="1 2" key="1">
    <citation type="submission" date="2016-10" db="EMBL/GenBank/DDBJ databases">
        <authorList>
            <person name="de Groot N.N."/>
        </authorList>
    </citation>
    <scope>NUCLEOTIDE SEQUENCE [LARGE SCALE GENOMIC DNA]</scope>
    <source>
        <strain evidence="1 2">DSM 27630</strain>
    </source>
</reference>
<evidence type="ECO:0000313" key="2">
    <source>
        <dbReference type="Proteomes" id="UP000198668"/>
    </source>
</evidence>
<keyword evidence="2" id="KW-1185">Reference proteome</keyword>
<proteinExistence type="predicted"/>
<evidence type="ECO:0000313" key="1">
    <source>
        <dbReference type="EMBL" id="SFH59206.1"/>
    </source>
</evidence>
<sequence length="95" mass="11194">MKVLELNNGKSSFLIDEKHIAPEALSREDLLYILNKIYEDETDSIEIPQLEELEEIKNPIEKEIVQQIIQKMVEFKNNVENIRQEVQSQFPPIKN</sequence>
<gene>
    <name evidence="1" type="ORF">SAMN04489868_10520</name>
</gene>